<dbReference type="SUPFAM" id="SSF50978">
    <property type="entry name" value="WD40 repeat-like"/>
    <property type="match status" value="1"/>
</dbReference>
<evidence type="ECO:0000256" key="2">
    <source>
        <dbReference type="ARBA" id="ARBA00007306"/>
    </source>
</evidence>
<dbReference type="InterPro" id="IPR045145">
    <property type="entry name" value="PTHR15271"/>
</dbReference>
<evidence type="ECO:0000256" key="3">
    <source>
        <dbReference type="ARBA" id="ARBA00022574"/>
    </source>
</evidence>
<keyword evidence="7" id="KW-0234">DNA repair</keyword>
<feature type="region of interest" description="Disordered" evidence="10">
    <location>
        <begin position="400"/>
        <end position="431"/>
    </location>
</feature>
<evidence type="ECO:0000256" key="8">
    <source>
        <dbReference type="ARBA" id="ARBA00023242"/>
    </source>
</evidence>
<dbReference type="PANTHER" id="PTHR15271">
    <property type="entry name" value="CHROMATIN ASSEMBLY FACTOR 1 SUBUNIT B"/>
    <property type="match status" value="1"/>
</dbReference>
<evidence type="ECO:0000259" key="11">
    <source>
        <dbReference type="Pfam" id="PF24105"/>
    </source>
</evidence>
<keyword evidence="4" id="KW-0677">Repeat</keyword>
<keyword evidence="5" id="KW-0227">DNA damage</keyword>
<comment type="caution">
    <text evidence="12">The sequence shown here is derived from an EMBL/GenBank/DDBJ whole genome shotgun (WGS) entry which is preliminary data.</text>
</comment>
<comment type="subcellular location">
    <subcellularLocation>
        <location evidence="1">Nucleus</location>
    </subcellularLocation>
</comment>
<keyword evidence="8" id="KW-0539">Nucleus</keyword>
<sequence length="444" mass="47670">MDTGRGNRGAADGMRVKTVQINWHDGQPIFSVDFDHNYEGAEGGWRFATGGGDNNVRIWRLRSAREREDEGAAVEFVAGLNRHTAPVNVVRFSPSDSRLASAGDDGAVIVWRQAETGRTATLDDPEAAATETWRPAAVLRGSLADISDLAWSPDGAFLASASVDNTVRIWHVRDARCVQVLADHTHYVQGVAWDPLGRFLATQSSDRSLRIYRWAATHALRPGEGPATLAATHVTMARDPPHRQRLFHDDNLASFFRRPAVSPDGRLLAAAAGLLRDAPGARNACLLWARDRLTAAPVMALPGLRRPVVAVRWAPCEFAAPASSDCAGWATDARRMMLAVASQSAVAIYDTTCPARAVAMFDGLHYAALTDLAWTRDGSHLIVVSIDGFASLASLDQPTESLPLPRRGEPASCASPVRPTPTLSAAAPVSAGRKRMAPTLVGSL</sequence>
<comment type="similarity">
    <text evidence="2">Belongs to the WD repeat HIR1 family.</text>
</comment>
<dbReference type="PROSITE" id="PS50294">
    <property type="entry name" value="WD_REPEATS_REGION"/>
    <property type="match status" value="3"/>
</dbReference>
<dbReference type="PANTHER" id="PTHR15271:SF4">
    <property type="entry name" value="CHROMATIN ASSEMBLY FACTOR 1 SUBUNIT B"/>
    <property type="match status" value="1"/>
</dbReference>
<organism evidence="12 13">
    <name type="scientific">Coemansia guatemalensis</name>
    <dbReference type="NCBI Taxonomy" id="2761395"/>
    <lineage>
        <taxon>Eukaryota</taxon>
        <taxon>Fungi</taxon>
        <taxon>Fungi incertae sedis</taxon>
        <taxon>Zoopagomycota</taxon>
        <taxon>Kickxellomycotina</taxon>
        <taxon>Kickxellomycetes</taxon>
        <taxon>Kickxellales</taxon>
        <taxon>Kickxellaceae</taxon>
        <taxon>Coemansia</taxon>
    </lineage>
</organism>
<evidence type="ECO:0000313" key="12">
    <source>
        <dbReference type="EMBL" id="KAJ2794392.1"/>
    </source>
</evidence>
<evidence type="ECO:0000256" key="6">
    <source>
        <dbReference type="ARBA" id="ARBA00022853"/>
    </source>
</evidence>
<evidence type="ECO:0000256" key="7">
    <source>
        <dbReference type="ARBA" id="ARBA00023204"/>
    </source>
</evidence>
<dbReference type="Proteomes" id="UP001140094">
    <property type="component" value="Unassembled WGS sequence"/>
</dbReference>
<dbReference type="PROSITE" id="PS50082">
    <property type="entry name" value="WD_REPEATS_2"/>
    <property type="match status" value="4"/>
</dbReference>
<protein>
    <submittedName>
        <fullName evidence="12">Chromatin assembly factor 1 subunit</fullName>
    </submittedName>
</protein>
<evidence type="ECO:0000256" key="5">
    <source>
        <dbReference type="ARBA" id="ARBA00022763"/>
    </source>
</evidence>
<dbReference type="GO" id="GO:0006335">
    <property type="term" value="P:DNA replication-dependent chromatin assembly"/>
    <property type="evidence" value="ECO:0007669"/>
    <property type="project" value="InterPro"/>
</dbReference>
<keyword evidence="6" id="KW-0156">Chromatin regulator</keyword>
<proteinExistence type="inferred from homology"/>
<feature type="domain" description="CAF1B/HIR1 beta-propeller" evidence="11">
    <location>
        <begin position="14"/>
        <end position="396"/>
    </location>
</feature>
<dbReference type="GO" id="GO:0006281">
    <property type="term" value="P:DNA repair"/>
    <property type="evidence" value="ECO:0007669"/>
    <property type="project" value="UniProtKB-KW"/>
</dbReference>
<dbReference type="InterPro" id="IPR015943">
    <property type="entry name" value="WD40/YVTN_repeat-like_dom_sf"/>
</dbReference>
<keyword evidence="3 9" id="KW-0853">WD repeat</keyword>
<dbReference type="AlphaFoldDB" id="A0A9W8HWB1"/>
<dbReference type="Pfam" id="PF24105">
    <property type="entry name" value="Beta-prop_CAF1B_HIR1"/>
    <property type="match status" value="1"/>
</dbReference>
<dbReference type="GO" id="GO:0005634">
    <property type="term" value="C:nucleus"/>
    <property type="evidence" value="ECO:0007669"/>
    <property type="project" value="UniProtKB-SubCell"/>
</dbReference>
<gene>
    <name evidence="12" type="primary">CAC2</name>
    <name evidence="12" type="ORF">H4R20_006241</name>
</gene>
<feature type="repeat" description="WD" evidence="9">
    <location>
        <begin position="139"/>
        <end position="180"/>
    </location>
</feature>
<reference evidence="12" key="1">
    <citation type="submission" date="2022-07" db="EMBL/GenBank/DDBJ databases">
        <title>Phylogenomic reconstructions and comparative analyses of Kickxellomycotina fungi.</title>
        <authorList>
            <person name="Reynolds N.K."/>
            <person name="Stajich J.E."/>
            <person name="Barry K."/>
            <person name="Grigoriev I.V."/>
            <person name="Crous P."/>
            <person name="Smith M.E."/>
        </authorList>
    </citation>
    <scope>NUCLEOTIDE SEQUENCE</scope>
    <source>
        <strain evidence="12">NRRL 1565</strain>
    </source>
</reference>
<feature type="repeat" description="WD" evidence="9">
    <location>
        <begin position="181"/>
        <end position="212"/>
    </location>
</feature>
<evidence type="ECO:0000313" key="13">
    <source>
        <dbReference type="Proteomes" id="UP001140094"/>
    </source>
</evidence>
<dbReference type="InterPro" id="IPR055410">
    <property type="entry name" value="Beta-prop_CAF1B_HIR1"/>
</dbReference>
<dbReference type="GO" id="GO:0033186">
    <property type="term" value="C:CAF-1 complex"/>
    <property type="evidence" value="ECO:0007669"/>
    <property type="project" value="TreeGrafter"/>
</dbReference>
<dbReference type="Gene3D" id="2.130.10.10">
    <property type="entry name" value="YVTN repeat-like/Quinoprotein amine dehydrogenase"/>
    <property type="match status" value="3"/>
</dbReference>
<feature type="repeat" description="WD" evidence="9">
    <location>
        <begin position="47"/>
        <end position="69"/>
    </location>
</feature>
<evidence type="ECO:0000256" key="10">
    <source>
        <dbReference type="SAM" id="MobiDB-lite"/>
    </source>
</evidence>
<name>A0A9W8HWB1_9FUNG</name>
<dbReference type="InterPro" id="IPR001680">
    <property type="entry name" value="WD40_rpt"/>
</dbReference>
<dbReference type="SMART" id="SM00320">
    <property type="entry name" value="WD40"/>
    <property type="match status" value="6"/>
</dbReference>
<feature type="repeat" description="WD" evidence="9">
    <location>
        <begin position="80"/>
        <end position="111"/>
    </location>
</feature>
<dbReference type="GO" id="GO:0006334">
    <property type="term" value="P:nucleosome assembly"/>
    <property type="evidence" value="ECO:0007669"/>
    <property type="project" value="TreeGrafter"/>
</dbReference>
<evidence type="ECO:0000256" key="4">
    <source>
        <dbReference type="ARBA" id="ARBA00022737"/>
    </source>
</evidence>
<dbReference type="EMBL" id="JANBUO010002549">
    <property type="protein sequence ID" value="KAJ2794392.1"/>
    <property type="molecule type" value="Genomic_DNA"/>
</dbReference>
<dbReference type="InterPro" id="IPR036322">
    <property type="entry name" value="WD40_repeat_dom_sf"/>
</dbReference>
<dbReference type="OrthoDB" id="71227at2759"/>
<evidence type="ECO:0000256" key="9">
    <source>
        <dbReference type="PROSITE-ProRule" id="PRU00221"/>
    </source>
</evidence>
<evidence type="ECO:0000256" key="1">
    <source>
        <dbReference type="ARBA" id="ARBA00004123"/>
    </source>
</evidence>
<accession>A0A9W8HWB1</accession>
<keyword evidence="13" id="KW-1185">Reference proteome</keyword>